<dbReference type="Proteomes" id="UP000033188">
    <property type="component" value="Chromosome 4"/>
</dbReference>
<dbReference type="EMBL" id="LK391710">
    <property type="protein sequence ID" value="CDR97809.1"/>
    <property type="molecule type" value="Genomic_DNA"/>
</dbReference>
<dbReference type="GeneID" id="24566350"/>
<evidence type="ECO:0000313" key="1">
    <source>
        <dbReference type="EMBL" id="CDR97809.1"/>
    </source>
</evidence>
<dbReference type="AlphaFoldDB" id="A0A061DDZ4"/>
<proteinExistence type="predicted"/>
<protein>
    <submittedName>
        <fullName evidence="1">Uncharacterized protein</fullName>
    </submittedName>
</protein>
<reference evidence="2" key="1">
    <citation type="journal article" date="2014" name="Nucleic Acids Res.">
        <title>The evolutionary dynamics of variant antigen genes in Babesia reveal a history of genomic innovation underlying host-parasite interaction.</title>
        <authorList>
            <person name="Jackson A.P."/>
            <person name="Otto T.D."/>
            <person name="Darby A."/>
            <person name="Ramaprasad A."/>
            <person name="Xia D."/>
            <person name="Echaide I.E."/>
            <person name="Farber M."/>
            <person name="Gahlot S."/>
            <person name="Gamble J."/>
            <person name="Gupta D."/>
            <person name="Gupta Y."/>
            <person name="Jackson L."/>
            <person name="Malandrin L."/>
            <person name="Malas T.B."/>
            <person name="Moussa E."/>
            <person name="Nair M."/>
            <person name="Reid A.J."/>
            <person name="Sanders M."/>
            <person name="Sharma J."/>
            <person name="Tracey A."/>
            <person name="Quail M.A."/>
            <person name="Weir W."/>
            <person name="Wastling J.M."/>
            <person name="Hall N."/>
            <person name="Willadsen P."/>
            <person name="Lingelbach K."/>
            <person name="Shiels B."/>
            <person name="Tait A."/>
            <person name="Berriman M."/>
            <person name="Allred D.R."/>
            <person name="Pain A."/>
        </authorList>
    </citation>
    <scope>NUCLEOTIDE SEQUENCE [LARGE SCALE GENOMIC DNA]</scope>
    <source>
        <strain evidence="2">Bond</strain>
    </source>
</reference>
<dbReference type="VEuPathDB" id="PiroplasmaDB:BBBOND_0402970"/>
<accession>A0A061DDZ4</accession>
<dbReference type="RefSeq" id="XP_012769995.1">
    <property type="nucleotide sequence ID" value="XM_012914541.1"/>
</dbReference>
<dbReference type="OrthoDB" id="10427525at2759"/>
<sequence>MWHNTFQTARTLPAGLVRPMSCNASVRAYYKAAGNLNRNKGRSFLATGRAAVASPYNTQFIKDVKGNECELLMRKYSFMVHRLYDYIKKLTMQETSSRTGAEYSTDFPNTLLPMPSKAAQEGEGFHPLSSGMVGPNEYKSYMGVQYNHMANNSYAYTQPCLNTPAMLNVRQPPYGNVLPVPSSVMPQCQPYLCGPTPTLMQDGAPVQAVMQHPQCAPMHGMMPRYSPLFGCSYEEKYYTPALMNTHVAGPWNAHPGDMNNHVHYPTGYTPIIDCLGGVPRIQ</sequence>
<keyword evidence="2" id="KW-1185">Reference proteome</keyword>
<name>A0A061DDZ4_BABBI</name>
<dbReference type="KEGG" id="bbig:BBBOND_0402970"/>
<evidence type="ECO:0000313" key="2">
    <source>
        <dbReference type="Proteomes" id="UP000033188"/>
    </source>
</evidence>
<gene>
    <name evidence="1" type="ORF">BBBOND_0402970</name>
</gene>
<organism evidence="1 2">
    <name type="scientific">Babesia bigemina</name>
    <dbReference type="NCBI Taxonomy" id="5866"/>
    <lineage>
        <taxon>Eukaryota</taxon>
        <taxon>Sar</taxon>
        <taxon>Alveolata</taxon>
        <taxon>Apicomplexa</taxon>
        <taxon>Aconoidasida</taxon>
        <taxon>Piroplasmida</taxon>
        <taxon>Babesiidae</taxon>
        <taxon>Babesia</taxon>
    </lineage>
</organism>